<feature type="transmembrane region" description="Helical" evidence="13">
    <location>
        <begin position="7"/>
        <end position="26"/>
    </location>
</feature>
<dbReference type="InterPro" id="IPR028053">
    <property type="entry name" value="Membr_insert_YidC_N"/>
</dbReference>
<evidence type="ECO:0000313" key="17">
    <source>
        <dbReference type="EMBL" id="XBG60141.1"/>
    </source>
</evidence>
<keyword evidence="7 13" id="KW-0653">Protein transport</keyword>
<comment type="subunit">
    <text evidence="13">Interacts with the Sec translocase complex via SecD. Specifically interacts with transmembrane segments of nascent integral membrane proteins during membrane integration.</text>
</comment>
<comment type="similarity">
    <text evidence="2 13">Belongs to the OXA1/ALB3/YidC family. Type 1 subfamily.</text>
</comment>
<feature type="transmembrane region" description="Helical" evidence="13">
    <location>
        <begin position="452"/>
        <end position="473"/>
    </location>
</feature>
<keyword evidence="10 13" id="KW-0143">Chaperone</keyword>
<protein>
    <recommendedName>
        <fullName evidence="3 13">Membrane protein insertase YidC</fullName>
    </recommendedName>
    <alternativeName>
        <fullName evidence="12 13">Foldase YidC</fullName>
    </alternativeName>
    <alternativeName>
        <fullName evidence="11 13">Membrane integrase YidC</fullName>
    </alternativeName>
    <alternativeName>
        <fullName evidence="13">Membrane protein YidC</fullName>
    </alternativeName>
</protein>
<gene>
    <name evidence="13 17" type="primary">yidC</name>
    <name evidence="17" type="ORF">ABGB03_09770</name>
</gene>
<dbReference type="GO" id="GO:0015031">
    <property type="term" value="P:protein transport"/>
    <property type="evidence" value="ECO:0007669"/>
    <property type="project" value="UniProtKB-KW"/>
</dbReference>
<feature type="transmembrane region" description="Helical" evidence="13">
    <location>
        <begin position="544"/>
        <end position="563"/>
    </location>
</feature>
<evidence type="ECO:0000256" key="12">
    <source>
        <dbReference type="ARBA" id="ARBA00033342"/>
    </source>
</evidence>
<evidence type="ECO:0000259" key="16">
    <source>
        <dbReference type="Pfam" id="PF14849"/>
    </source>
</evidence>
<feature type="transmembrane region" description="Helical" evidence="13">
    <location>
        <begin position="380"/>
        <end position="403"/>
    </location>
</feature>
<evidence type="ECO:0000256" key="1">
    <source>
        <dbReference type="ARBA" id="ARBA00004429"/>
    </source>
</evidence>
<dbReference type="PANTHER" id="PTHR12428:SF65">
    <property type="entry name" value="CYTOCHROME C OXIDASE ASSEMBLY PROTEIN COX18, MITOCHONDRIAL"/>
    <property type="match status" value="1"/>
</dbReference>
<dbReference type="Gene3D" id="2.70.98.90">
    <property type="match status" value="1"/>
</dbReference>
<dbReference type="InterPro" id="IPR028055">
    <property type="entry name" value="YidC/Oxa/ALB_C"/>
</dbReference>
<name>A0AAU7BPW4_9FLAO</name>
<evidence type="ECO:0000256" key="5">
    <source>
        <dbReference type="ARBA" id="ARBA00022475"/>
    </source>
</evidence>
<accession>A0AAU7BPW4</accession>
<dbReference type="InterPro" id="IPR038221">
    <property type="entry name" value="YidC_periplasmic_sf"/>
</dbReference>
<evidence type="ECO:0000259" key="15">
    <source>
        <dbReference type="Pfam" id="PF02096"/>
    </source>
</evidence>
<comment type="subcellular location">
    <subcellularLocation>
        <location evidence="1">Cell inner membrane</location>
        <topology evidence="1">Multi-pass membrane protein</topology>
    </subcellularLocation>
    <subcellularLocation>
        <location evidence="13">Cell membrane</location>
        <topology evidence="13">Multi-pass membrane protein</topology>
    </subcellularLocation>
</comment>
<evidence type="ECO:0000256" key="2">
    <source>
        <dbReference type="ARBA" id="ARBA00010527"/>
    </source>
</evidence>
<organism evidence="17">
    <name type="scientific">Pontimicrobium sp. SW4</name>
    <dbReference type="NCBI Taxonomy" id="3153519"/>
    <lineage>
        <taxon>Bacteria</taxon>
        <taxon>Pseudomonadati</taxon>
        <taxon>Bacteroidota</taxon>
        <taxon>Flavobacteriia</taxon>
        <taxon>Flavobacteriales</taxon>
        <taxon>Flavobacteriaceae</taxon>
        <taxon>Pontimicrobium</taxon>
    </lineage>
</organism>
<feature type="domain" description="Membrane insertase YidC N-terminal" evidence="16">
    <location>
        <begin position="103"/>
        <end position="370"/>
    </location>
</feature>
<dbReference type="GO" id="GO:0005886">
    <property type="term" value="C:plasma membrane"/>
    <property type="evidence" value="ECO:0007669"/>
    <property type="project" value="UniProtKB-SubCell"/>
</dbReference>
<dbReference type="Pfam" id="PF14849">
    <property type="entry name" value="YidC_periplas"/>
    <property type="match status" value="1"/>
</dbReference>
<evidence type="ECO:0000256" key="7">
    <source>
        <dbReference type="ARBA" id="ARBA00022927"/>
    </source>
</evidence>
<dbReference type="GO" id="GO:0051205">
    <property type="term" value="P:protein insertion into membrane"/>
    <property type="evidence" value="ECO:0007669"/>
    <property type="project" value="TreeGrafter"/>
</dbReference>
<feature type="compositionally biased region" description="Basic residues" evidence="14">
    <location>
        <begin position="605"/>
        <end position="614"/>
    </location>
</feature>
<dbReference type="InterPro" id="IPR001708">
    <property type="entry name" value="YidC/ALB3/OXA1/COX18"/>
</dbReference>
<feature type="region of interest" description="Disordered" evidence="14">
    <location>
        <begin position="605"/>
        <end position="635"/>
    </location>
</feature>
<dbReference type="InterPro" id="IPR019998">
    <property type="entry name" value="Membr_insert_YidC"/>
</dbReference>
<evidence type="ECO:0000256" key="6">
    <source>
        <dbReference type="ARBA" id="ARBA00022692"/>
    </source>
</evidence>
<dbReference type="CDD" id="cd20070">
    <property type="entry name" value="5TM_YidC_Alb3"/>
    <property type="match status" value="1"/>
</dbReference>
<dbReference type="Pfam" id="PF02096">
    <property type="entry name" value="60KD_IMP"/>
    <property type="match status" value="1"/>
</dbReference>
<evidence type="ECO:0000256" key="9">
    <source>
        <dbReference type="ARBA" id="ARBA00023136"/>
    </source>
</evidence>
<dbReference type="PANTHER" id="PTHR12428">
    <property type="entry name" value="OXA1"/>
    <property type="match status" value="1"/>
</dbReference>
<dbReference type="GO" id="GO:0032977">
    <property type="term" value="F:membrane insertase activity"/>
    <property type="evidence" value="ECO:0007669"/>
    <property type="project" value="InterPro"/>
</dbReference>
<evidence type="ECO:0000256" key="11">
    <source>
        <dbReference type="ARBA" id="ARBA00033245"/>
    </source>
</evidence>
<dbReference type="CDD" id="cd19961">
    <property type="entry name" value="EcYidC-like_peri"/>
    <property type="match status" value="1"/>
</dbReference>
<keyword evidence="6 13" id="KW-0812">Transmembrane</keyword>
<evidence type="ECO:0000256" key="13">
    <source>
        <dbReference type="HAMAP-Rule" id="MF_01810"/>
    </source>
</evidence>
<keyword evidence="9 13" id="KW-0472">Membrane</keyword>
<dbReference type="RefSeq" id="WP_347922328.1">
    <property type="nucleotide sequence ID" value="NZ_CP157199.1"/>
</dbReference>
<evidence type="ECO:0000256" key="8">
    <source>
        <dbReference type="ARBA" id="ARBA00022989"/>
    </source>
</evidence>
<dbReference type="NCBIfam" id="NF002356">
    <property type="entry name" value="PRK01318.2-3"/>
    <property type="match status" value="1"/>
</dbReference>
<keyword evidence="5 13" id="KW-1003">Cell membrane</keyword>
<dbReference type="NCBIfam" id="TIGR03592">
    <property type="entry name" value="yidC_oxa1_cterm"/>
    <property type="match status" value="1"/>
</dbReference>
<feature type="transmembrane region" description="Helical" evidence="13">
    <location>
        <begin position="569"/>
        <end position="589"/>
    </location>
</feature>
<dbReference type="PRINTS" id="PR00701">
    <property type="entry name" value="60KDINNERMP"/>
</dbReference>
<dbReference type="AlphaFoldDB" id="A0AAU7BPW4"/>
<feature type="transmembrane region" description="Helical" evidence="13">
    <location>
        <begin position="505"/>
        <end position="523"/>
    </location>
</feature>
<dbReference type="EMBL" id="CP157199">
    <property type="protein sequence ID" value="XBG60141.1"/>
    <property type="molecule type" value="Genomic_DNA"/>
</dbReference>
<feature type="compositionally biased region" description="Basic and acidic residues" evidence="14">
    <location>
        <begin position="615"/>
        <end position="628"/>
    </location>
</feature>
<dbReference type="NCBIfam" id="NF002359">
    <property type="entry name" value="PRK01318.2-6"/>
    <property type="match status" value="1"/>
</dbReference>
<evidence type="ECO:0000256" key="4">
    <source>
        <dbReference type="ARBA" id="ARBA00022448"/>
    </source>
</evidence>
<dbReference type="HAMAP" id="MF_01810">
    <property type="entry name" value="YidC_type1"/>
    <property type="match status" value="1"/>
</dbReference>
<evidence type="ECO:0000256" key="14">
    <source>
        <dbReference type="SAM" id="MobiDB-lite"/>
    </source>
</evidence>
<evidence type="ECO:0000256" key="10">
    <source>
        <dbReference type="ARBA" id="ARBA00023186"/>
    </source>
</evidence>
<proteinExistence type="inferred from homology"/>
<keyword evidence="8 13" id="KW-1133">Transmembrane helix</keyword>
<reference evidence="17" key="1">
    <citation type="submission" date="2024-05" db="EMBL/GenBank/DDBJ databases">
        <title>Pontimicrobium maritimus sp. nov., isolated form sea water.</title>
        <authorList>
            <person name="Muhammad N."/>
            <person name="Vuong T.Q."/>
            <person name="Han H.L."/>
            <person name="Kim S.-G."/>
        </authorList>
    </citation>
    <scope>NUCLEOTIDE SEQUENCE</scope>
    <source>
        <strain evidence="17">SW4</strain>
    </source>
</reference>
<sequence length="635" mass="72734">MEEKKLDINSIIGFVLIALILIYMLYQNQPTPEELQAQEEAKQAQIDAQKKAEEVKDEFQATPSDFTATQTSDSTKLADLQNKIGSFAYSASLPSAQDATTVFENEVLKIIVNNKGGYFEEVKLKKFTNYDSVPVYLIKDKNALFNLNFGTTDNRTLNTQDLYFQPTLTKNGDNQILSMKLKVSETQFLEYRYELKPNDYMLGFSVRSQGLSNVINGSQDVRLDWKLKGRRHAKSGSYENRYTRLTYQYENGDKISKLSQAGNDEEVEEDVNWLSYRQHFFSSILLADKPFKTASLKSETLLLDEEVDTLYTKSYAASIPLQLNGGELNESMNMYYGPTDGTILKTYDRDLEDSIPYGWGIFGWINKNLFIPLFGFLSGLFPYGIAIIIMTIVVKLVLSPVLYKSYLSQAKMKILKPEITELSLKYKDNPMKKQKETMALYSKAGASPMSGCLPALLQLPVLYALFMFFPTAIELRQKSFLWAEDLASYDTIAELPFRIPLYGDHVSLFPILASVAIFFYMKMTTGQQAASQPTQEGMPDMQKMMKYMIYLSPIMMLVFFNNYASGLSLYYFISNLITIGIMLVIKNYILDEDKIHAQIQVNKQKPKKQGKFQKRMAEMMEKAEEQKRQQQNRKK</sequence>
<dbReference type="NCBIfam" id="TIGR03593">
    <property type="entry name" value="yidC_nterm"/>
    <property type="match status" value="1"/>
</dbReference>
<comment type="function">
    <text evidence="13">Required for the insertion and/or proper folding and/or complex formation of integral membrane proteins into the membrane. Involved in integration of membrane proteins that insert both dependently and independently of the Sec translocase complex, as well as at least some lipoproteins. Aids folding of multispanning membrane proteins.</text>
</comment>
<keyword evidence="4 13" id="KW-0813">Transport</keyword>
<feature type="domain" description="Membrane insertase YidC/Oxa/ALB C-terminal" evidence="15">
    <location>
        <begin position="383"/>
        <end position="586"/>
    </location>
</feature>
<dbReference type="InterPro" id="IPR047196">
    <property type="entry name" value="YidC_ALB_C"/>
</dbReference>
<evidence type="ECO:0000256" key="3">
    <source>
        <dbReference type="ARBA" id="ARBA00015325"/>
    </source>
</evidence>